<dbReference type="EMBL" id="JH930471">
    <property type="protein sequence ID" value="EKM56655.1"/>
    <property type="molecule type" value="Genomic_DNA"/>
</dbReference>
<keyword evidence="12" id="KW-0325">Glycoprotein</keyword>
<dbReference type="GO" id="GO:0005886">
    <property type="term" value="C:plasma membrane"/>
    <property type="evidence" value="ECO:0007669"/>
    <property type="project" value="UniProtKB-SubCell"/>
</dbReference>
<feature type="signal peptide" evidence="15">
    <location>
        <begin position="1"/>
        <end position="18"/>
    </location>
</feature>
<dbReference type="AlphaFoldDB" id="K5WBR2"/>
<keyword evidence="7" id="KW-0479">Metal-binding</keyword>
<proteinExistence type="inferred from homology"/>
<dbReference type="GO" id="GO:0046872">
    <property type="term" value="F:metal ion binding"/>
    <property type="evidence" value="ECO:0007669"/>
    <property type="project" value="UniProtKB-KW"/>
</dbReference>
<evidence type="ECO:0000256" key="6">
    <source>
        <dbReference type="ARBA" id="ARBA00022617"/>
    </source>
</evidence>
<evidence type="ECO:0000256" key="10">
    <source>
        <dbReference type="ARBA" id="ARBA00023136"/>
    </source>
</evidence>
<dbReference type="RefSeq" id="XP_007394496.1">
    <property type="nucleotide sequence ID" value="XM_007394434.1"/>
</dbReference>
<keyword evidence="8 15" id="KW-0732">Signal</keyword>
<evidence type="ECO:0000256" key="12">
    <source>
        <dbReference type="ARBA" id="ARBA00023180"/>
    </source>
</evidence>
<protein>
    <recommendedName>
        <fullName evidence="16">CFEM domain-containing protein</fullName>
    </recommendedName>
</protein>
<dbReference type="InterPro" id="IPR051735">
    <property type="entry name" value="CFEM_domain"/>
</dbReference>
<evidence type="ECO:0000256" key="13">
    <source>
        <dbReference type="ARBA" id="ARBA00023288"/>
    </source>
</evidence>
<sequence>MRFTLPTVLFAGALSVSAVSLRARQNFPTCSESCVANPSNLFGCTATDDTCLCNSQQYVAETTQCIVNACDAADAASAEALSRQLCAAVGVTLTSTPTPSPFGSASGASSTPTGSSGSSTSAPSSSGSSGSAPAPTQSTGGAMSNGINVLVGAAAAAMAVAFTL</sequence>
<keyword evidence="10" id="KW-0472">Membrane</keyword>
<keyword evidence="11" id="KW-1015">Disulfide bond</keyword>
<evidence type="ECO:0000256" key="8">
    <source>
        <dbReference type="ARBA" id="ARBA00022729"/>
    </source>
</evidence>
<comment type="similarity">
    <text evidence="3">Belongs to the RBT5 family.</text>
</comment>
<evidence type="ECO:0000256" key="9">
    <source>
        <dbReference type="ARBA" id="ARBA00023004"/>
    </source>
</evidence>
<keyword evidence="18" id="KW-1185">Reference proteome</keyword>
<dbReference type="HOGENOM" id="CLU_063084_3_2_1"/>
<dbReference type="STRING" id="650164.K5WBR2"/>
<dbReference type="InParanoid" id="K5WBR2"/>
<evidence type="ECO:0000256" key="4">
    <source>
        <dbReference type="ARBA" id="ARBA00022475"/>
    </source>
</evidence>
<dbReference type="KEGG" id="pco:PHACADRAFT_253903"/>
<evidence type="ECO:0000256" key="11">
    <source>
        <dbReference type="ARBA" id="ARBA00023157"/>
    </source>
</evidence>
<feature type="region of interest" description="Disordered" evidence="14">
    <location>
        <begin position="97"/>
        <end position="139"/>
    </location>
</feature>
<dbReference type="GeneID" id="18915909"/>
<accession>K5WBR2</accession>
<dbReference type="Proteomes" id="UP000008370">
    <property type="component" value="Unassembled WGS sequence"/>
</dbReference>
<dbReference type="PANTHER" id="PTHR37928">
    <property type="entry name" value="CFEM DOMAIN PROTEIN (AFU_ORTHOLOGUE AFUA_6G14090)"/>
    <property type="match status" value="1"/>
</dbReference>
<keyword evidence="4" id="KW-1003">Cell membrane</keyword>
<evidence type="ECO:0000256" key="15">
    <source>
        <dbReference type="SAM" id="SignalP"/>
    </source>
</evidence>
<keyword evidence="13" id="KW-0449">Lipoprotein</keyword>
<evidence type="ECO:0000313" key="18">
    <source>
        <dbReference type="Proteomes" id="UP000008370"/>
    </source>
</evidence>
<keyword evidence="9" id="KW-0408">Iron</keyword>
<feature type="chain" id="PRO_5003890645" description="CFEM domain-containing protein" evidence="15">
    <location>
        <begin position="19"/>
        <end position="164"/>
    </location>
</feature>
<keyword evidence="6" id="KW-0349">Heme</keyword>
<feature type="compositionally biased region" description="Low complexity" evidence="14">
    <location>
        <begin position="97"/>
        <end position="136"/>
    </location>
</feature>
<evidence type="ECO:0000256" key="5">
    <source>
        <dbReference type="ARBA" id="ARBA00022525"/>
    </source>
</evidence>
<comment type="subcellular location">
    <subcellularLocation>
        <location evidence="1">Cell membrane</location>
        <topology evidence="1">Lipid-anchor</topology>
        <topology evidence="1">GPI-anchor</topology>
    </subcellularLocation>
    <subcellularLocation>
        <location evidence="2">Secreted</location>
    </subcellularLocation>
</comment>
<dbReference type="PANTHER" id="PTHR37928:SF2">
    <property type="entry name" value="GPI ANCHORED CFEM DOMAIN PROTEIN (AFU_ORTHOLOGUE AFUA_6G10580)"/>
    <property type="match status" value="1"/>
</dbReference>
<dbReference type="SMART" id="SM00747">
    <property type="entry name" value="CFEM"/>
    <property type="match status" value="1"/>
</dbReference>
<dbReference type="InterPro" id="IPR008427">
    <property type="entry name" value="Extracellular_membr_CFEM_dom"/>
</dbReference>
<dbReference type="GO" id="GO:0005576">
    <property type="term" value="C:extracellular region"/>
    <property type="evidence" value="ECO:0007669"/>
    <property type="project" value="UniProtKB-SubCell"/>
</dbReference>
<evidence type="ECO:0000256" key="3">
    <source>
        <dbReference type="ARBA" id="ARBA00010031"/>
    </source>
</evidence>
<organism evidence="17 18">
    <name type="scientific">Phanerochaete carnosa (strain HHB-10118-sp)</name>
    <name type="common">White-rot fungus</name>
    <name type="synonym">Peniophora carnosa</name>
    <dbReference type="NCBI Taxonomy" id="650164"/>
    <lineage>
        <taxon>Eukaryota</taxon>
        <taxon>Fungi</taxon>
        <taxon>Dikarya</taxon>
        <taxon>Basidiomycota</taxon>
        <taxon>Agaricomycotina</taxon>
        <taxon>Agaricomycetes</taxon>
        <taxon>Polyporales</taxon>
        <taxon>Phanerochaetaceae</taxon>
        <taxon>Phanerochaete</taxon>
    </lineage>
</organism>
<keyword evidence="5" id="KW-0964">Secreted</keyword>
<evidence type="ECO:0000259" key="16">
    <source>
        <dbReference type="PROSITE" id="PS52012"/>
    </source>
</evidence>
<dbReference type="OrthoDB" id="3065412at2759"/>
<dbReference type="Pfam" id="PF05730">
    <property type="entry name" value="CFEM"/>
    <property type="match status" value="1"/>
</dbReference>
<evidence type="ECO:0000256" key="14">
    <source>
        <dbReference type="SAM" id="MobiDB-lite"/>
    </source>
</evidence>
<name>K5WBR2_PHACS</name>
<evidence type="ECO:0000313" key="17">
    <source>
        <dbReference type="EMBL" id="EKM56655.1"/>
    </source>
</evidence>
<reference evidence="17 18" key="1">
    <citation type="journal article" date="2012" name="BMC Genomics">
        <title>Comparative genomics of the white-rot fungi, Phanerochaete carnosa and P. chrysosporium, to elucidate the genetic basis of the distinct wood types they colonize.</title>
        <authorList>
            <person name="Suzuki H."/>
            <person name="MacDonald J."/>
            <person name="Syed K."/>
            <person name="Salamov A."/>
            <person name="Hori C."/>
            <person name="Aerts A."/>
            <person name="Henrissat B."/>
            <person name="Wiebenga A."/>
            <person name="vanKuyk P.A."/>
            <person name="Barry K."/>
            <person name="Lindquist E."/>
            <person name="LaButti K."/>
            <person name="Lapidus A."/>
            <person name="Lucas S."/>
            <person name="Coutinho P."/>
            <person name="Gong Y."/>
            <person name="Samejima M."/>
            <person name="Mahadevan R."/>
            <person name="Abou-Zaid M."/>
            <person name="de Vries R.P."/>
            <person name="Igarashi K."/>
            <person name="Yadav J.S."/>
            <person name="Grigoriev I.V."/>
            <person name="Master E.R."/>
        </authorList>
    </citation>
    <scope>NUCLEOTIDE SEQUENCE [LARGE SCALE GENOMIC DNA]</scope>
    <source>
        <strain evidence="17 18">HHB-10118-sp</strain>
    </source>
</reference>
<evidence type="ECO:0000256" key="1">
    <source>
        <dbReference type="ARBA" id="ARBA00004609"/>
    </source>
</evidence>
<dbReference type="PROSITE" id="PS52012">
    <property type="entry name" value="CFEM"/>
    <property type="match status" value="1"/>
</dbReference>
<evidence type="ECO:0000256" key="2">
    <source>
        <dbReference type="ARBA" id="ARBA00004613"/>
    </source>
</evidence>
<gene>
    <name evidence="17" type="ORF">PHACADRAFT_253903</name>
</gene>
<evidence type="ECO:0000256" key="7">
    <source>
        <dbReference type="ARBA" id="ARBA00022723"/>
    </source>
</evidence>
<feature type="domain" description="CFEM" evidence="16">
    <location>
        <begin position="1"/>
        <end position="113"/>
    </location>
</feature>